<accession>W1YDK8</accession>
<feature type="compositionally biased region" description="Basic and acidic residues" evidence="1">
    <location>
        <begin position="25"/>
        <end position="36"/>
    </location>
</feature>
<name>W1YDK8_9ZZZZ</name>
<comment type="caution">
    <text evidence="2">The sequence shown here is derived from an EMBL/GenBank/DDBJ whole genome shotgun (WGS) entry which is preliminary data.</text>
</comment>
<evidence type="ECO:0000256" key="1">
    <source>
        <dbReference type="SAM" id="MobiDB-lite"/>
    </source>
</evidence>
<dbReference type="AlphaFoldDB" id="W1YDK8"/>
<feature type="region of interest" description="Disordered" evidence="1">
    <location>
        <begin position="25"/>
        <end position="52"/>
    </location>
</feature>
<sequence length="52" mass="5476">ELSRITEYDAGTVLDAGGDAQVSLDKDASEGPREMVIRSAAPPHLGDEKHLG</sequence>
<reference evidence="2" key="1">
    <citation type="submission" date="2013-12" db="EMBL/GenBank/DDBJ databases">
        <title>A Varibaculum cambriense genome reconstructed from a premature infant gut community with otherwise low bacterial novelty that shifts toward anaerobic metabolism during the third week of life.</title>
        <authorList>
            <person name="Brown C.T."/>
            <person name="Sharon I."/>
            <person name="Thomas B.C."/>
            <person name="Castelle C.J."/>
            <person name="Morowitz M.J."/>
            <person name="Banfield J.F."/>
        </authorList>
    </citation>
    <scope>NUCLEOTIDE SEQUENCE</scope>
</reference>
<protein>
    <submittedName>
        <fullName evidence="2">Uncharacterized protein</fullName>
    </submittedName>
</protein>
<organism evidence="2">
    <name type="scientific">human gut metagenome</name>
    <dbReference type="NCBI Taxonomy" id="408170"/>
    <lineage>
        <taxon>unclassified sequences</taxon>
        <taxon>metagenomes</taxon>
        <taxon>organismal metagenomes</taxon>
    </lineage>
</organism>
<feature type="non-terminal residue" evidence="2">
    <location>
        <position position="1"/>
    </location>
</feature>
<gene>
    <name evidence="2" type="ORF">Q604_UNBC06863G0002</name>
</gene>
<dbReference type="EMBL" id="AZMM01006863">
    <property type="protein sequence ID" value="ETJ39239.1"/>
    <property type="molecule type" value="Genomic_DNA"/>
</dbReference>
<evidence type="ECO:0000313" key="2">
    <source>
        <dbReference type="EMBL" id="ETJ39239.1"/>
    </source>
</evidence>
<proteinExistence type="predicted"/>